<dbReference type="Proteomes" id="UP000324222">
    <property type="component" value="Unassembled WGS sequence"/>
</dbReference>
<sequence>MRTAAVTLPGSRGQLSLAPIGRYSDRLGAAGPIRNALQEADQSRGLEGWLMVPPLPSTAPPTRLAAPPT</sequence>
<organism evidence="1 2">
    <name type="scientific">Portunus trituberculatus</name>
    <name type="common">Swimming crab</name>
    <name type="synonym">Neptunus trituberculatus</name>
    <dbReference type="NCBI Taxonomy" id="210409"/>
    <lineage>
        <taxon>Eukaryota</taxon>
        <taxon>Metazoa</taxon>
        <taxon>Ecdysozoa</taxon>
        <taxon>Arthropoda</taxon>
        <taxon>Crustacea</taxon>
        <taxon>Multicrustacea</taxon>
        <taxon>Malacostraca</taxon>
        <taxon>Eumalacostraca</taxon>
        <taxon>Eucarida</taxon>
        <taxon>Decapoda</taxon>
        <taxon>Pleocyemata</taxon>
        <taxon>Brachyura</taxon>
        <taxon>Eubrachyura</taxon>
        <taxon>Portunoidea</taxon>
        <taxon>Portunidae</taxon>
        <taxon>Portuninae</taxon>
        <taxon>Portunus</taxon>
    </lineage>
</organism>
<evidence type="ECO:0000313" key="1">
    <source>
        <dbReference type="EMBL" id="MPC33767.1"/>
    </source>
</evidence>
<dbReference type="EMBL" id="VSRR010002898">
    <property type="protein sequence ID" value="MPC33767.1"/>
    <property type="molecule type" value="Genomic_DNA"/>
</dbReference>
<gene>
    <name evidence="1" type="ORF">E2C01_027128</name>
</gene>
<comment type="caution">
    <text evidence="1">The sequence shown here is derived from an EMBL/GenBank/DDBJ whole genome shotgun (WGS) entry which is preliminary data.</text>
</comment>
<proteinExistence type="predicted"/>
<keyword evidence="2" id="KW-1185">Reference proteome</keyword>
<protein>
    <submittedName>
        <fullName evidence="1">Uncharacterized protein</fullName>
    </submittedName>
</protein>
<name>A0A5B7EKI6_PORTR</name>
<reference evidence="1 2" key="1">
    <citation type="submission" date="2019-05" db="EMBL/GenBank/DDBJ databases">
        <title>Another draft genome of Portunus trituberculatus and its Hox gene families provides insights of decapod evolution.</title>
        <authorList>
            <person name="Jeong J.-H."/>
            <person name="Song I."/>
            <person name="Kim S."/>
            <person name="Choi T."/>
            <person name="Kim D."/>
            <person name="Ryu S."/>
            <person name="Kim W."/>
        </authorList>
    </citation>
    <scope>NUCLEOTIDE SEQUENCE [LARGE SCALE GENOMIC DNA]</scope>
    <source>
        <tissue evidence="1">Muscle</tissue>
    </source>
</reference>
<dbReference type="AlphaFoldDB" id="A0A5B7EKI6"/>
<evidence type="ECO:0000313" key="2">
    <source>
        <dbReference type="Proteomes" id="UP000324222"/>
    </source>
</evidence>
<accession>A0A5B7EKI6</accession>